<gene>
    <name evidence="3" type="ORF">AK88_00527</name>
</gene>
<dbReference type="RefSeq" id="XP_012333598.1">
    <property type="nucleotide sequence ID" value="XM_012478175.1"/>
</dbReference>
<dbReference type="Gene3D" id="1.10.238.10">
    <property type="entry name" value="EF-hand"/>
    <property type="match status" value="1"/>
</dbReference>
<keyword evidence="4" id="KW-1185">Reference proteome</keyword>
<dbReference type="SMART" id="SM00054">
    <property type="entry name" value="EFh"/>
    <property type="match status" value="2"/>
</dbReference>
<proteinExistence type="predicted"/>
<dbReference type="EMBL" id="KQ001648">
    <property type="protein sequence ID" value="KJP89816.1"/>
    <property type="molecule type" value="Genomic_DNA"/>
</dbReference>
<feature type="domain" description="EF-hand" evidence="2">
    <location>
        <begin position="3"/>
        <end position="38"/>
    </location>
</feature>
<dbReference type="InterPro" id="IPR011992">
    <property type="entry name" value="EF-hand-dom_pair"/>
</dbReference>
<dbReference type="PROSITE" id="PS50222">
    <property type="entry name" value="EF_HAND_2"/>
    <property type="match status" value="1"/>
</dbReference>
<dbReference type="VEuPathDB" id="PlasmoDB:AK88_00527"/>
<dbReference type="AlphaFoldDB" id="A0A0D9QU55"/>
<evidence type="ECO:0000256" key="1">
    <source>
        <dbReference type="ARBA" id="ARBA00022837"/>
    </source>
</evidence>
<keyword evidence="1" id="KW-0106">Calcium</keyword>
<dbReference type="InterPro" id="IPR002048">
    <property type="entry name" value="EF_hand_dom"/>
</dbReference>
<evidence type="ECO:0000313" key="3">
    <source>
        <dbReference type="EMBL" id="KJP89816.1"/>
    </source>
</evidence>
<dbReference type="OMA" id="SFIIMDK"/>
<dbReference type="Pfam" id="PF13499">
    <property type="entry name" value="EF-hand_7"/>
    <property type="match status" value="1"/>
</dbReference>
<dbReference type="Proteomes" id="UP000054561">
    <property type="component" value="Unassembled WGS sequence"/>
</dbReference>
<organism evidence="3 4">
    <name type="scientific">Plasmodium fragile</name>
    <dbReference type="NCBI Taxonomy" id="5857"/>
    <lineage>
        <taxon>Eukaryota</taxon>
        <taxon>Sar</taxon>
        <taxon>Alveolata</taxon>
        <taxon>Apicomplexa</taxon>
        <taxon>Aconoidasida</taxon>
        <taxon>Haemosporida</taxon>
        <taxon>Plasmodiidae</taxon>
        <taxon>Plasmodium</taxon>
        <taxon>Plasmodium (Plasmodium)</taxon>
    </lineage>
</organism>
<evidence type="ECO:0000313" key="4">
    <source>
        <dbReference type="Proteomes" id="UP000054561"/>
    </source>
</evidence>
<protein>
    <recommendedName>
        <fullName evidence="2">EF-hand domain-containing protein</fullName>
    </recommendedName>
</protein>
<sequence length="136" mass="15954">MAKTRAIINESFIIMDKDADGYITFNELVYALRLIGVSSDYNKLYQNNKISYNLEEYWKIARKELGILTPQKKLMRTLKKLDKDNTGYLSVDTMIFLVMKVSDVVTDEDCKNFKKCVDPYNKNFISLEEFTQKMFS</sequence>
<evidence type="ECO:0000259" key="2">
    <source>
        <dbReference type="PROSITE" id="PS50222"/>
    </source>
</evidence>
<dbReference type="PROSITE" id="PS00018">
    <property type="entry name" value="EF_HAND_1"/>
    <property type="match status" value="1"/>
</dbReference>
<reference evidence="3 4" key="1">
    <citation type="submission" date="2014-03" db="EMBL/GenBank/DDBJ databases">
        <title>The Genome Sequence of Plasmodium fragile nilgiri.</title>
        <authorList>
            <consortium name="The Broad Institute Genomics Platform"/>
            <consortium name="The Broad Institute Genome Sequencing Center for Infectious Disease"/>
            <person name="Neafsey D."/>
            <person name="Duraisingh M."/>
            <person name="Young S.K."/>
            <person name="Zeng Q."/>
            <person name="Gargeya S."/>
            <person name="Abouelleil A."/>
            <person name="Alvarado L."/>
            <person name="Chapman S.B."/>
            <person name="Gainer-Dewar J."/>
            <person name="Goldberg J."/>
            <person name="Griggs A."/>
            <person name="Gujja S."/>
            <person name="Hansen M."/>
            <person name="Howarth C."/>
            <person name="Imamovic A."/>
            <person name="Larimer J."/>
            <person name="Pearson M."/>
            <person name="Poon T.W."/>
            <person name="Priest M."/>
            <person name="Roberts A."/>
            <person name="Saif S."/>
            <person name="Shea T."/>
            <person name="Sykes S."/>
            <person name="Wortman J."/>
            <person name="Nusbaum C."/>
            <person name="Birren B."/>
        </authorList>
    </citation>
    <scope>NUCLEOTIDE SEQUENCE [LARGE SCALE GENOMIC DNA]</scope>
    <source>
        <strain evidence="4">nilgiri</strain>
    </source>
</reference>
<dbReference type="SUPFAM" id="SSF47473">
    <property type="entry name" value="EF-hand"/>
    <property type="match status" value="1"/>
</dbReference>
<dbReference type="GO" id="GO:0005509">
    <property type="term" value="F:calcium ion binding"/>
    <property type="evidence" value="ECO:0007669"/>
    <property type="project" value="InterPro"/>
</dbReference>
<accession>A0A0D9QU55</accession>
<dbReference type="InterPro" id="IPR018247">
    <property type="entry name" value="EF_Hand_1_Ca_BS"/>
</dbReference>
<dbReference type="OrthoDB" id="429467at2759"/>
<dbReference type="GeneID" id="24265841"/>
<name>A0A0D9QU55_PLAFR</name>
<dbReference type="Pfam" id="PF00036">
    <property type="entry name" value="EF-hand_1"/>
    <property type="match status" value="1"/>
</dbReference>